<evidence type="ECO:0000256" key="2">
    <source>
        <dbReference type="ARBA" id="ARBA00023015"/>
    </source>
</evidence>
<dbReference type="GO" id="GO:0003677">
    <property type="term" value="F:DNA binding"/>
    <property type="evidence" value="ECO:0007669"/>
    <property type="project" value="UniProtKB-KW"/>
</dbReference>
<dbReference type="Gene3D" id="3.40.190.10">
    <property type="entry name" value="Periplasmic binding protein-like II"/>
    <property type="match status" value="2"/>
</dbReference>
<dbReference type="PANTHER" id="PTHR30346:SF0">
    <property type="entry name" value="HCA OPERON TRANSCRIPTIONAL ACTIVATOR HCAR"/>
    <property type="match status" value="1"/>
</dbReference>
<gene>
    <name evidence="6" type="ORF">AWB64_02713</name>
</gene>
<keyword evidence="3" id="KW-0238">DNA-binding</keyword>
<dbReference type="RefSeq" id="WP_060819587.1">
    <property type="nucleotide sequence ID" value="NZ_FCOC02000006.1"/>
</dbReference>
<dbReference type="AlphaFoldDB" id="A0A158GFG0"/>
<reference evidence="6 7" key="1">
    <citation type="submission" date="2016-01" db="EMBL/GenBank/DDBJ databases">
        <authorList>
            <person name="Oliw E.H."/>
        </authorList>
    </citation>
    <scope>NUCLEOTIDE SEQUENCE [LARGE SCALE GENOMIC DNA]</scope>
    <source>
        <strain evidence="6">LMG 22029</strain>
    </source>
</reference>
<evidence type="ECO:0000256" key="3">
    <source>
        <dbReference type="ARBA" id="ARBA00023125"/>
    </source>
</evidence>
<evidence type="ECO:0000313" key="6">
    <source>
        <dbReference type="EMBL" id="SAL30581.1"/>
    </source>
</evidence>
<dbReference type="InterPro" id="IPR005119">
    <property type="entry name" value="LysR_subst-bd"/>
</dbReference>
<accession>A0A158GFG0</accession>
<dbReference type="SUPFAM" id="SSF53850">
    <property type="entry name" value="Periplasmic binding protein-like II"/>
    <property type="match status" value="1"/>
</dbReference>
<sequence length="294" mass="32006">MRLPELRHIRCFVCVAKHLHFSRAAEELGIAPPSLTKQIQEAERLLGVRLFHRTKRSVTLTDAGEAYLVDVLAALEHLTRGAERASFAERGELGRIAVGYVASAAYAGVLQQTIRAFRAGHPGIEFDLVEVVMDRVASMLVDEQIDVAYVRPPIQYLEGIQAVTVYRDIFTLALPTDSPLCAFDAIAPAQLRGEHFVVPEQDFGTLEIGRRGRFTPLLGPRPGTLAAVLAQVALGGNVAVVPHTLASCVALPGITYRPISGKAIPSEVAAAFRRHERAPAIKAFVQHVRRSSPD</sequence>
<dbReference type="EMBL" id="FCOC02000006">
    <property type="protein sequence ID" value="SAL30581.1"/>
    <property type="molecule type" value="Genomic_DNA"/>
</dbReference>
<evidence type="ECO:0000259" key="5">
    <source>
        <dbReference type="PROSITE" id="PS50931"/>
    </source>
</evidence>
<dbReference type="GO" id="GO:0003700">
    <property type="term" value="F:DNA-binding transcription factor activity"/>
    <property type="evidence" value="ECO:0007669"/>
    <property type="project" value="InterPro"/>
</dbReference>
<dbReference type="GO" id="GO:0032993">
    <property type="term" value="C:protein-DNA complex"/>
    <property type="evidence" value="ECO:0007669"/>
    <property type="project" value="TreeGrafter"/>
</dbReference>
<dbReference type="InterPro" id="IPR036390">
    <property type="entry name" value="WH_DNA-bd_sf"/>
</dbReference>
<dbReference type="OrthoDB" id="5292387at2"/>
<dbReference type="InterPro" id="IPR000847">
    <property type="entry name" value="LysR_HTH_N"/>
</dbReference>
<dbReference type="Proteomes" id="UP000054893">
    <property type="component" value="Unassembled WGS sequence"/>
</dbReference>
<protein>
    <submittedName>
        <fullName evidence="6">LysR family transcriptional regulator</fullName>
    </submittedName>
</protein>
<dbReference type="Pfam" id="PF03466">
    <property type="entry name" value="LysR_substrate"/>
    <property type="match status" value="1"/>
</dbReference>
<dbReference type="Gene3D" id="1.10.10.10">
    <property type="entry name" value="Winged helix-like DNA-binding domain superfamily/Winged helix DNA-binding domain"/>
    <property type="match status" value="1"/>
</dbReference>
<evidence type="ECO:0000313" key="7">
    <source>
        <dbReference type="Proteomes" id="UP000054893"/>
    </source>
</evidence>
<keyword evidence="2" id="KW-0805">Transcription regulation</keyword>
<comment type="similarity">
    <text evidence="1">Belongs to the LysR transcriptional regulatory family.</text>
</comment>
<name>A0A158GFG0_CABSO</name>
<evidence type="ECO:0000256" key="1">
    <source>
        <dbReference type="ARBA" id="ARBA00009437"/>
    </source>
</evidence>
<dbReference type="SUPFAM" id="SSF46785">
    <property type="entry name" value="Winged helix' DNA-binding domain"/>
    <property type="match status" value="1"/>
</dbReference>
<keyword evidence="4" id="KW-0804">Transcription</keyword>
<dbReference type="PROSITE" id="PS50931">
    <property type="entry name" value="HTH_LYSR"/>
    <property type="match status" value="1"/>
</dbReference>
<evidence type="ECO:0000256" key="4">
    <source>
        <dbReference type="ARBA" id="ARBA00023163"/>
    </source>
</evidence>
<feature type="domain" description="HTH lysR-type" evidence="5">
    <location>
        <begin position="4"/>
        <end position="61"/>
    </location>
</feature>
<proteinExistence type="inferred from homology"/>
<organism evidence="6 7">
    <name type="scientific">Caballeronia sordidicola</name>
    <name type="common">Burkholderia sordidicola</name>
    <dbReference type="NCBI Taxonomy" id="196367"/>
    <lineage>
        <taxon>Bacteria</taxon>
        <taxon>Pseudomonadati</taxon>
        <taxon>Pseudomonadota</taxon>
        <taxon>Betaproteobacteria</taxon>
        <taxon>Burkholderiales</taxon>
        <taxon>Burkholderiaceae</taxon>
        <taxon>Caballeronia</taxon>
    </lineage>
</organism>
<dbReference type="FunFam" id="1.10.10.10:FF:000001">
    <property type="entry name" value="LysR family transcriptional regulator"/>
    <property type="match status" value="1"/>
</dbReference>
<dbReference type="Pfam" id="PF00126">
    <property type="entry name" value="HTH_1"/>
    <property type="match status" value="1"/>
</dbReference>
<dbReference type="PANTHER" id="PTHR30346">
    <property type="entry name" value="TRANSCRIPTIONAL DUAL REGULATOR HCAR-RELATED"/>
    <property type="match status" value="1"/>
</dbReference>
<dbReference type="CDD" id="cd08414">
    <property type="entry name" value="PBP2_LTTR_aromatics_like"/>
    <property type="match status" value="1"/>
</dbReference>
<dbReference type="InterPro" id="IPR036388">
    <property type="entry name" value="WH-like_DNA-bd_sf"/>
</dbReference>